<name>A0A0V0SBN4_9BILA</name>
<reference evidence="2 3" key="1">
    <citation type="submission" date="2015-01" db="EMBL/GenBank/DDBJ databases">
        <title>Evolution of Trichinella species and genotypes.</title>
        <authorList>
            <person name="Korhonen P.K."/>
            <person name="Edoardo P."/>
            <person name="Giuseppe L.R."/>
            <person name="Gasser R.B."/>
        </authorList>
    </citation>
    <scope>NUCLEOTIDE SEQUENCE [LARGE SCALE GENOMIC DNA]</scope>
    <source>
        <strain evidence="2">ISS37</strain>
    </source>
</reference>
<dbReference type="Proteomes" id="UP000054630">
    <property type="component" value="Unassembled WGS sequence"/>
</dbReference>
<feature type="signal peptide" evidence="1">
    <location>
        <begin position="1"/>
        <end position="22"/>
    </location>
</feature>
<feature type="chain" id="PRO_5006868475" evidence="1">
    <location>
        <begin position="23"/>
        <end position="102"/>
    </location>
</feature>
<keyword evidence="1" id="KW-0732">Signal</keyword>
<protein>
    <submittedName>
        <fullName evidence="2">Uncharacterized protein</fullName>
    </submittedName>
</protein>
<evidence type="ECO:0000313" key="2">
    <source>
        <dbReference type="EMBL" id="KRX24078.1"/>
    </source>
</evidence>
<comment type="caution">
    <text evidence="2">The sequence shown here is derived from an EMBL/GenBank/DDBJ whole genome shotgun (WGS) entry which is preliminary data.</text>
</comment>
<dbReference type="AlphaFoldDB" id="A0A0V0SBN4"/>
<proteinExistence type="predicted"/>
<dbReference type="EMBL" id="JYDL01000020">
    <property type="protein sequence ID" value="KRX24078.1"/>
    <property type="molecule type" value="Genomic_DNA"/>
</dbReference>
<gene>
    <name evidence="2" type="ORF">T07_2002</name>
</gene>
<keyword evidence="3" id="KW-1185">Reference proteome</keyword>
<sequence length="102" mass="10986">MKVTCQWALLGLVTNLPYSVMPSSDQPPAVSKSNLAITPAGDEMRVQSQNILDSLAAMKVPMSCSLTVSSSVSTGPLRRVVRDHPTMLQLAREFRGASSLVR</sequence>
<accession>A0A0V0SBN4</accession>
<evidence type="ECO:0000256" key="1">
    <source>
        <dbReference type="SAM" id="SignalP"/>
    </source>
</evidence>
<evidence type="ECO:0000313" key="3">
    <source>
        <dbReference type="Proteomes" id="UP000054630"/>
    </source>
</evidence>
<organism evidence="2 3">
    <name type="scientific">Trichinella nelsoni</name>
    <dbReference type="NCBI Taxonomy" id="6336"/>
    <lineage>
        <taxon>Eukaryota</taxon>
        <taxon>Metazoa</taxon>
        <taxon>Ecdysozoa</taxon>
        <taxon>Nematoda</taxon>
        <taxon>Enoplea</taxon>
        <taxon>Dorylaimia</taxon>
        <taxon>Trichinellida</taxon>
        <taxon>Trichinellidae</taxon>
        <taxon>Trichinella</taxon>
    </lineage>
</organism>
<dbReference type="OrthoDB" id="5920029at2759"/>